<feature type="region of interest" description="Disordered" evidence="1">
    <location>
        <begin position="90"/>
        <end position="112"/>
    </location>
</feature>
<evidence type="ECO:0000313" key="2">
    <source>
        <dbReference type="EMBL" id="KAJ7222122.1"/>
    </source>
</evidence>
<dbReference type="EMBL" id="JARJCW010000007">
    <property type="protein sequence ID" value="KAJ7222122.1"/>
    <property type="molecule type" value="Genomic_DNA"/>
</dbReference>
<evidence type="ECO:0000313" key="3">
    <source>
        <dbReference type="Proteomes" id="UP001219525"/>
    </source>
</evidence>
<dbReference type="AlphaFoldDB" id="A0AAD6YKQ6"/>
<name>A0AAD6YKQ6_9AGAR</name>
<dbReference type="Proteomes" id="UP001219525">
    <property type="component" value="Unassembled WGS sequence"/>
</dbReference>
<evidence type="ECO:0000256" key="1">
    <source>
        <dbReference type="SAM" id="MobiDB-lite"/>
    </source>
</evidence>
<reference evidence="2" key="1">
    <citation type="submission" date="2023-03" db="EMBL/GenBank/DDBJ databases">
        <title>Massive genome expansion in bonnet fungi (Mycena s.s.) driven by repeated elements and novel gene families across ecological guilds.</title>
        <authorList>
            <consortium name="Lawrence Berkeley National Laboratory"/>
            <person name="Harder C.B."/>
            <person name="Miyauchi S."/>
            <person name="Viragh M."/>
            <person name="Kuo A."/>
            <person name="Thoen E."/>
            <person name="Andreopoulos B."/>
            <person name="Lu D."/>
            <person name="Skrede I."/>
            <person name="Drula E."/>
            <person name="Henrissat B."/>
            <person name="Morin E."/>
            <person name="Kohler A."/>
            <person name="Barry K."/>
            <person name="LaButti K."/>
            <person name="Morin E."/>
            <person name="Salamov A."/>
            <person name="Lipzen A."/>
            <person name="Mereny Z."/>
            <person name="Hegedus B."/>
            <person name="Baldrian P."/>
            <person name="Stursova M."/>
            <person name="Weitz H."/>
            <person name="Taylor A."/>
            <person name="Grigoriev I.V."/>
            <person name="Nagy L.G."/>
            <person name="Martin F."/>
            <person name="Kauserud H."/>
        </authorList>
    </citation>
    <scope>NUCLEOTIDE SEQUENCE</scope>
    <source>
        <strain evidence="2">9144</strain>
    </source>
</reference>
<feature type="compositionally biased region" description="Polar residues" evidence="1">
    <location>
        <begin position="64"/>
        <end position="73"/>
    </location>
</feature>
<feature type="compositionally biased region" description="Basic and acidic residues" evidence="1">
    <location>
        <begin position="184"/>
        <end position="196"/>
    </location>
</feature>
<gene>
    <name evidence="2" type="ORF">GGX14DRAFT_175062</name>
</gene>
<feature type="region of interest" description="Disordered" evidence="1">
    <location>
        <begin position="142"/>
        <end position="196"/>
    </location>
</feature>
<feature type="compositionally biased region" description="Low complexity" evidence="1">
    <location>
        <begin position="156"/>
        <end position="167"/>
    </location>
</feature>
<proteinExistence type="predicted"/>
<sequence length="196" mass="20026">MGASGDLFVYCRYAKAGVCLYSAEDGESDSGSSACPYSISAPSAGPGNSKSDSDKSGSNKQQQEPSQGTNQQIGGAVAGVVAAAAAAAAGSSKLAKCPPKDDVGSPLESESTVRMGVNGDLFVSCRYAKAGVCLYYAANGEADSGSSACPDSIAVSSTGSGSSKSGSNKQQQEPSQGTNQQQQERQRRERQQEWQQ</sequence>
<accession>A0AAD6YKQ6</accession>
<comment type="caution">
    <text evidence="2">The sequence shown here is derived from an EMBL/GenBank/DDBJ whole genome shotgun (WGS) entry which is preliminary data.</text>
</comment>
<protein>
    <submittedName>
        <fullName evidence="2">Uncharacterized protein</fullName>
    </submittedName>
</protein>
<organism evidence="2 3">
    <name type="scientific">Mycena pura</name>
    <dbReference type="NCBI Taxonomy" id="153505"/>
    <lineage>
        <taxon>Eukaryota</taxon>
        <taxon>Fungi</taxon>
        <taxon>Dikarya</taxon>
        <taxon>Basidiomycota</taxon>
        <taxon>Agaricomycotina</taxon>
        <taxon>Agaricomycetes</taxon>
        <taxon>Agaricomycetidae</taxon>
        <taxon>Agaricales</taxon>
        <taxon>Marasmiineae</taxon>
        <taxon>Mycenaceae</taxon>
        <taxon>Mycena</taxon>
    </lineage>
</organism>
<keyword evidence="3" id="KW-1185">Reference proteome</keyword>
<feature type="compositionally biased region" description="Polar residues" evidence="1">
    <location>
        <begin position="168"/>
        <end position="179"/>
    </location>
</feature>
<feature type="region of interest" description="Disordered" evidence="1">
    <location>
        <begin position="24"/>
        <end position="73"/>
    </location>
</feature>